<comment type="caution">
    <text evidence="9">The sequence shown here is derived from an EMBL/GenBank/DDBJ whole genome shotgun (WGS) entry which is preliminary data.</text>
</comment>
<evidence type="ECO:0000259" key="8">
    <source>
        <dbReference type="Pfam" id="PF00155"/>
    </source>
</evidence>
<dbReference type="Gene3D" id="3.90.1150.10">
    <property type="entry name" value="Aspartate Aminotransferase, domain 1"/>
    <property type="match status" value="1"/>
</dbReference>
<gene>
    <name evidence="9" type="ORF">BB560_001164</name>
</gene>
<dbReference type="Pfam" id="PF00155">
    <property type="entry name" value="Aminotran_1_2"/>
    <property type="match status" value="1"/>
</dbReference>
<dbReference type="SUPFAM" id="SSF53383">
    <property type="entry name" value="PLP-dependent transferases"/>
    <property type="match status" value="1"/>
</dbReference>
<keyword evidence="10" id="KW-1185">Reference proteome</keyword>
<dbReference type="PROSITE" id="PS00105">
    <property type="entry name" value="AA_TRANSFER_CLASS_1"/>
    <property type="match status" value="1"/>
</dbReference>
<dbReference type="GO" id="GO:0006572">
    <property type="term" value="P:L-tyrosine catabolic process"/>
    <property type="evidence" value="ECO:0007669"/>
    <property type="project" value="TreeGrafter"/>
</dbReference>
<dbReference type="GO" id="GO:0030170">
    <property type="term" value="F:pyridoxal phosphate binding"/>
    <property type="evidence" value="ECO:0007669"/>
    <property type="project" value="InterPro"/>
</dbReference>
<comment type="similarity">
    <text evidence="2 6">Belongs to the class-I pyridoxal-phosphate-dependent aminotransferase family.</text>
</comment>
<comment type="cofactor">
    <cofactor evidence="1 6 7">
        <name>pyridoxal 5'-phosphate</name>
        <dbReference type="ChEBI" id="CHEBI:597326"/>
    </cofactor>
</comment>
<dbReference type="Proteomes" id="UP000245609">
    <property type="component" value="Unassembled WGS sequence"/>
</dbReference>
<dbReference type="Gene3D" id="3.40.640.10">
    <property type="entry name" value="Type I PLP-dependent aspartate aminotransferase-like (Major domain)"/>
    <property type="match status" value="1"/>
</dbReference>
<dbReference type="PANTHER" id="PTHR45744:SF2">
    <property type="entry name" value="TYROSINE AMINOTRANSFERASE"/>
    <property type="match status" value="1"/>
</dbReference>
<dbReference type="CDD" id="cd00609">
    <property type="entry name" value="AAT_like"/>
    <property type="match status" value="1"/>
</dbReference>
<evidence type="ECO:0000256" key="3">
    <source>
        <dbReference type="ARBA" id="ARBA00022576"/>
    </source>
</evidence>
<accession>A0A2T9ZIK3</accession>
<feature type="domain" description="Aminotransferase class I/classII large" evidence="8">
    <location>
        <begin position="41"/>
        <end position="406"/>
    </location>
</feature>
<dbReference type="InterPro" id="IPR004839">
    <property type="entry name" value="Aminotransferase_I/II_large"/>
</dbReference>
<evidence type="ECO:0000313" key="9">
    <source>
        <dbReference type="EMBL" id="PVV04337.1"/>
    </source>
</evidence>
<feature type="modified residue" description="N6-(pyridoxal phosphate)lysine" evidence="7">
    <location>
        <position position="251"/>
    </location>
</feature>
<evidence type="ECO:0000256" key="5">
    <source>
        <dbReference type="ARBA" id="ARBA00022898"/>
    </source>
</evidence>
<reference evidence="9 10" key="1">
    <citation type="journal article" date="2018" name="MBio">
        <title>Comparative Genomics Reveals the Core Gene Toolbox for the Fungus-Insect Symbiosis.</title>
        <authorList>
            <person name="Wang Y."/>
            <person name="Stata M."/>
            <person name="Wang W."/>
            <person name="Stajich J.E."/>
            <person name="White M.M."/>
            <person name="Moncalvo J.M."/>
        </authorList>
    </citation>
    <scope>NUCLEOTIDE SEQUENCE [LARGE SCALE GENOMIC DNA]</scope>
    <source>
        <strain evidence="9 10">SC-DP-2</strain>
    </source>
</reference>
<keyword evidence="3" id="KW-0032">Aminotransferase</keyword>
<protein>
    <recommendedName>
        <fullName evidence="8">Aminotransferase class I/classII large domain-containing protein</fullName>
    </recommendedName>
</protein>
<dbReference type="OrthoDB" id="7042322at2759"/>
<dbReference type="PIRSF" id="PIRSF000517">
    <property type="entry name" value="Tyr_transaminase"/>
    <property type="match status" value="1"/>
</dbReference>
<keyword evidence="4" id="KW-0808">Transferase</keyword>
<dbReference type="InterPro" id="IPR015424">
    <property type="entry name" value="PyrdxlP-dep_Trfase"/>
</dbReference>
<keyword evidence="5 6" id="KW-0663">Pyridoxal phosphate</keyword>
<dbReference type="GO" id="GO:0004838">
    <property type="term" value="F:L-tyrosine-2-oxoglutarate transaminase activity"/>
    <property type="evidence" value="ECO:0007669"/>
    <property type="project" value="TreeGrafter"/>
</dbReference>
<dbReference type="STRING" id="133381.A0A2T9ZIK3"/>
<dbReference type="AlphaFoldDB" id="A0A2T9ZIK3"/>
<evidence type="ECO:0000256" key="2">
    <source>
        <dbReference type="ARBA" id="ARBA00007441"/>
    </source>
</evidence>
<dbReference type="NCBIfam" id="TIGR01265">
    <property type="entry name" value="tyr_nico_aTase"/>
    <property type="match status" value="1"/>
</dbReference>
<organism evidence="9 10">
    <name type="scientific">Smittium megazygosporum</name>
    <dbReference type="NCBI Taxonomy" id="133381"/>
    <lineage>
        <taxon>Eukaryota</taxon>
        <taxon>Fungi</taxon>
        <taxon>Fungi incertae sedis</taxon>
        <taxon>Zoopagomycota</taxon>
        <taxon>Kickxellomycotina</taxon>
        <taxon>Harpellomycetes</taxon>
        <taxon>Harpellales</taxon>
        <taxon>Legeriomycetaceae</taxon>
        <taxon>Smittium</taxon>
    </lineage>
</organism>
<evidence type="ECO:0000256" key="1">
    <source>
        <dbReference type="ARBA" id="ARBA00001933"/>
    </source>
</evidence>
<dbReference type="PRINTS" id="PR00753">
    <property type="entry name" value="ACCSYNTHASE"/>
</dbReference>
<dbReference type="PANTHER" id="PTHR45744">
    <property type="entry name" value="TYROSINE AMINOTRANSFERASE"/>
    <property type="match status" value="1"/>
</dbReference>
<dbReference type="InterPro" id="IPR015421">
    <property type="entry name" value="PyrdxlP-dep_Trfase_major"/>
</dbReference>
<dbReference type="InterPro" id="IPR005958">
    <property type="entry name" value="TyrNic_aminoTrfase"/>
</dbReference>
<evidence type="ECO:0000313" key="10">
    <source>
        <dbReference type="Proteomes" id="UP000245609"/>
    </source>
</evidence>
<dbReference type="InterPro" id="IPR015422">
    <property type="entry name" value="PyrdxlP-dep_Trfase_small"/>
</dbReference>
<dbReference type="InterPro" id="IPR004838">
    <property type="entry name" value="NHTrfase_class1_PyrdxlP-BS"/>
</dbReference>
<sequence>MASQSWTEIQPSEISRNTLNPIRGLLYAGAKPQSTPKSTKEVINMSIGDPTVYGNLKTPQKVLDAVHAATDDFKSHGYGPAMGHQFARQAVADRFSEPEHDVNYKFSDVFLASGGSGSIEFALIALCGPGDTVLTPLPGFTLYNTTASSHGISVKGYNLLPEKNWEVDLDHLESLIDSTTKAILINNPSNPCGSNWSKEHILAIIAICEKHKIPLISDEIYEHLVFGDEVFYSTASLSKTVPVLTLGGIAKRYLVPGWRMGWVTLHDPLNVLGSIRLALQSISAILNGPNTIIQFALREILLGDFNAAHQKYLIENLEESAAVTEKRANSIKGLRAIKPQGAMYLMVLFDPENFDSAIQTDIDFFHTLLWEENVEVLPGSIFGCPNSLRIVIAPPKDKINEAFDRIEEFCARHSK</sequence>
<name>A0A2T9ZIK3_9FUNG</name>
<proteinExistence type="inferred from homology"/>
<evidence type="ECO:0000256" key="6">
    <source>
        <dbReference type="PIRNR" id="PIRNR000517"/>
    </source>
</evidence>
<evidence type="ECO:0000256" key="4">
    <source>
        <dbReference type="ARBA" id="ARBA00022679"/>
    </source>
</evidence>
<evidence type="ECO:0000256" key="7">
    <source>
        <dbReference type="PIRSR" id="PIRSR000517-1"/>
    </source>
</evidence>
<dbReference type="EMBL" id="MBFS01000136">
    <property type="protein sequence ID" value="PVV04337.1"/>
    <property type="molecule type" value="Genomic_DNA"/>
</dbReference>